<gene>
    <name evidence="2" type="ORF">VXC91_43170</name>
</gene>
<dbReference type="InterPro" id="IPR008928">
    <property type="entry name" value="6-hairpin_glycosidase_sf"/>
</dbReference>
<accession>A0ABU7FWZ5</accession>
<dbReference type="InterPro" id="IPR011613">
    <property type="entry name" value="GH15-like"/>
</dbReference>
<feature type="non-terminal residue" evidence="2">
    <location>
        <position position="1"/>
    </location>
</feature>
<dbReference type="GO" id="GO:0016787">
    <property type="term" value="F:hydrolase activity"/>
    <property type="evidence" value="ECO:0007669"/>
    <property type="project" value="UniProtKB-KW"/>
</dbReference>
<dbReference type="EMBL" id="JAYWVC010000396">
    <property type="protein sequence ID" value="MED7828481.1"/>
    <property type="molecule type" value="Genomic_DNA"/>
</dbReference>
<evidence type="ECO:0000313" key="3">
    <source>
        <dbReference type="Proteomes" id="UP001333996"/>
    </source>
</evidence>
<dbReference type="PANTHER" id="PTHR31616:SF10">
    <property type="entry name" value="TREHALASE"/>
    <property type="match status" value="1"/>
</dbReference>
<dbReference type="Gene3D" id="1.50.10.10">
    <property type="match status" value="1"/>
</dbReference>
<dbReference type="InterPro" id="IPR012341">
    <property type="entry name" value="6hp_glycosidase-like_sf"/>
</dbReference>
<sequence length="258" mass="28181">LDVNGELLHAAHQLRKQLGTLSPSTRDFLADVADAAARDWEKPDHGIWEVRGKPRHFLHSKLMCWVALDRAVAMADQLHAGHRESHWAATAEKIREAILAQGWNSETKAFTQYFGAAHLDSAALMIPIVGFLPADDPRVLSTIDAITENLVDARGLVYRYRTGSGVDGLTGDEGTFLLCTFWLAQALALAGRIDDARLVFERAADHLNDVGLLAEEIDPTSGSHLGNFPQTFSHVGLVNAAWAIHQAEISRASSEHAP</sequence>
<dbReference type="SUPFAM" id="SSF48208">
    <property type="entry name" value="Six-hairpin glycosidases"/>
    <property type="match status" value="1"/>
</dbReference>
<dbReference type="PANTHER" id="PTHR31616">
    <property type="entry name" value="TREHALASE"/>
    <property type="match status" value="1"/>
</dbReference>
<keyword evidence="2" id="KW-0378">Hydrolase</keyword>
<reference evidence="2" key="1">
    <citation type="submission" date="2024-01" db="EMBL/GenBank/DDBJ databases">
        <title>First draft genome sequence data of TA4-1, the type strain of Gram-positive actinobacterium Streptomyces chiangmaiensis.</title>
        <authorList>
            <person name="Yasawong M."/>
            <person name="Nantapong N."/>
        </authorList>
    </citation>
    <scope>NUCLEOTIDE SEQUENCE</scope>
    <source>
        <strain evidence="2">TA4-1</strain>
    </source>
</reference>
<comment type="caution">
    <text evidence="2">The sequence shown here is derived from an EMBL/GenBank/DDBJ whole genome shotgun (WGS) entry which is preliminary data.</text>
</comment>
<evidence type="ECO:0000313" key="2">
    <source>
        <dbReference type="EMBL" id="MED7828481.1"/>
    </source>
</evidence>
<organism evidence="2 3">
    <name type="scientific">Streptomyces chiangmaiensis</name>
    <dbReference type="NCBI Taxonomy" id="766497"/>
    <lineage>
        <taxon>Bacteria</taxon>
        <taxon>Bacillati</taxon>
        <taxon>Actinomycetota</taxon>
        <taxon>Actinomycetes</taxon>
        <taxon>Kitasatosporales</taxon>
        <taxon>Streptomycetaceae</taxon>
        <taxon>Streptomyces</taxon>
    </lineage>
</organism>
<dbReference type="Proteomes" id="UP001333996">
    <property type="component" value="Unassembled WGS sequence"/>
</dbReference>
<proteinExistence type="predicted"/>
<feature type="domain" description="GH15-like" evidence="1">
    <location>
        <begin position="1"/>
        <end position="242"/>
    </location>
</feature>
<dbReference type="Pfam" id="PF00723">
    <property type="entry name" value="Glyco_hydro_15"/>
    <property type="match status" value="1"/>
</dbReference>
<evidence type="ECO:0000259" key="1">
    <source>
        <dbReference type="Pfam" id="PF00723"/>
    </source>
</evidence>
<protein>
    <submittedName>
        <fullName evidence="2">Glycoside hydrolase family 15 protein</fullName>
    </submittedName>
</protein>
<keyword evidence="3" id="KW-1185">Reference proteome</keyword>
<dbReference type="RefSeq" id="WP_329512821.1">
    <property type="nucleotide sequence ID" value="NZ_JAYWVC010000396.1"/>
</dbReference>
<name>A0ABU7FWZ5_9ACTN</name>